<dbReference type="GO" id="GO:0006749">
    <property type="term" value="P:glutathione metabolic process"/>
    <property type="evidence" value="ECO:0007669"/>
    <property type="project" value="TreeGrafter"/>
</dbReference>
<dbReference type="RefSeq" id="WP_195170283.1">
    <property type="nucleotide sequence ID" value="NZ_CP062983.1"/>
</dbReference>
<dbReference type="InterPro" id="IPR002821">
    <property type="entry name" value="Hydantoinase_A"/>
</dbReference>
<feature type="domain" description="Hydantoinase A/oxoprolinase" evidence="1">
    <location>
        <begin position="198"/>
        <end position="479"/>
    </location>
</feature>
<dbReference type="Pfam" id="PF05378">
    <property type="entry name" value="Hydant_A_N"/>
    <property type="match status" value="1"/>
</dbReference>
<keyword evidence="5" id="KW-1185">Reference proteome</keyword>
<evidence type="ECO:0000259" key="2">
    <source>
        <dbReference type="Pfam" id="PF05378"/>
    </source>
</evidence>
<dbReference type="GO" id="GO:0005829">
    <property type="term" value="C:cytosol"/>
    <property type="evidence" value="ECO:0007669"/>
    <property type="project" value="TreeGrafter"/>
</dbReference>
<sequence>MHVGVDIGGTFTDLVLAQDGKLIVHKLLSTPINPAEAMLNGLETITPGGLKKLQKVAHGSTVATNAILERNGARVALISSMGFKDVLSIGRQNRPDLYALQPSLPPALIPPERCYEVPERLDYRGDVLVSLDMAALDVVLDEIAQQDVEAVAVCFLYSYVNPEHEQMVRDRILERKLFEDWQVALSSDVLPEFREYERASTVALEAYVRPLMVRYVSNLTKKLPKKSSLRIMKSDGGIMSAAQISQQAVNTALSGPAAGVLGAFHLAQLAGFDQIITLDMGGTSTDVALCPGELPLSANKTIDDLPLRVRVLDIETIGAGGGSIARVDAGGALRVGPQSAGADPGPIVYGRGGKEVTVSDANALLGRLDSEHFLGGRMQLDLDAALSAFSKLSSGMHLEIAQMAQGVIDVANVNIDRAMRRVSVARGYDPRQFTLVAFGGAGPLHACEVAARLQMPRVLVPRYPGVLCALGLLVADVVVESSRAVLARASRGLIARLRAMQAEVIAEGRDALEREGFDEAQMTFNMMLDMRYQGQAHELTVPFGKQVVAAFHQAHEQAYGHAMHDRPVEIVNMRLQALGVAEKPQFQPEPIGDTSLDEAYLGSKPLPYGEHEIAMYDRDKLNPGAQITGEALIFQLDSTTYIPADWRAAVDGYRNLVIEPVDAKVEAITRSQNA</sequence>
<dbReference type="Proteomes" id="UP000594468">
    <property type="component" value="Chromosome"/>
</dbReference>
<reference evidence="4 5" key="1">
    <citation type="submission" date="2020-02" db="EMBL/GenBank/DDBJ databases">
        <authorList>
            <person name="Zheng R.K."/>
            <person name="Sun C.M."/>
        </authorList>
    </citation>
    <scope>NUCLEOTIDE SEQUENCE [LARGE SCALE GENOMIC DNA]</scope>
    <source>
        <strain evidence="5">rifampicinis</strain>
    </source>
</reference>
<name>A0A7S8IE98_9CHLR</name>
<dbReference type="AlphaFoldDB" id="A0A7S8IE98"/>
<dbReference type="PANTHER" id="PTHR11365:SF23">
    <property type="entry name" value="HYPOTHETICAL 5-OXOPROLINASE (EUROFUNG)-RELATED"/>
    <property type="match status" value="1"/>
</dbReference>
<dbReference type="PANTHER" id="PTHR11365">
    <property type="entry name" value="5-OXOPROLINASE RELATED"/>
    <property type="match status" value="1"/>
</dbReference>
<dbReference type="InterPro" id="IPR049517">
    <property type="entry name" value="ACX-like_C"/>
</dbReference>
<dbReference type="GO" id="GO:0017168">
    <property type="term" value="F:5-oxoprolinase (ATP-hydrolyzing) activity"/>
    <property type="evidence" value="ECO:0007669"/>
    <property type="project" value="TreeGrafter"/>
</dbReference>
<evidence type="ECO:0000259" key="3">
    <source>
        <dbReference type="Pfam" id="PF19278"/>
    </source>
</evidence>
<accession>A0A7S8IE98</accession>
<proteinExistence type="predicted"/>
<organism evidence="4 5">
    <name type="scientific">Phototrophicus methaneseepsis</name>
    <dbReference type="NCBI Taxonomy" id="2710758"/>
    <lineage>
        <taxon>Bacteria</taxon>
        <taxon>Bacillati</taxon>
        <taxon>Chloroflexota</taxon>
        <taxon>Candidatus Thermofontia</taxon>
        <taxon>Phototrophicales</taxon>
        <taxon>Phototrophicaceae</taxon>
        <taxon>Phototrophicus</taxon>
    </lineage>
</organism>
<dbReference type="EMBL" id="CP062983">
    <property type="protein sequence ID" value="QPC82214.1"/>
    <property type="molecule type" value="Genomic_DNA"/>
</dbReference>
<dbReference type="InterPro" id="IPR045079">
    <property type="entry name" value="Oxoprolinase-like"/>
</dbReference>
<evidence type="ECO:0000313" key="4">
    <source>
        <dbReference type="EMBL" id="QPC82214.1"/>
    </source>
</evidence>
<evidence type="ECO:0000313" key="5">
    <source>
        <dbReference type="Proteomes" id="UP000594468"/>
    </source>
</evidence>
<dbReference type="Pfam" id="PF19278">
    <property type="entry name" value="Hydant_A_C"/>
    <property type="match status" value="1"/>
</dbReference>
<gene>
    <name evidence="4" type="ORF">G4Y79_21400</name>
</gene>
<feature type="domain" description="Hydantoinase/oxoprolinase N-terminal" evidence="2">
    <location>
        <begin position="2"/>
        <end position="174"/>
    </location>
</feature>
<evidence type="ECO:0000259" key="1">
    <source>
        <dbReference type="Pfam" id="PF01968"/>
    </source>
</evidence>
<feature type="domain" description="Acetophenone carboxylase-like C-terminal" evidence="3">
    <location>
        <begin position="497"/>
        <end position="655"/>
    </location>
</feature>
<dbReference type="KEGG" id="pmet:G4Y79_21400"/>
<protein>
    <submittedName>
        <fullName evidence="4">Hydantoinase/oxoprolinase family protein</fullName>
    </submittedName>
</protein>
<dbReference type="Pfam" id="PF01968">
    <property type="entry name" value="Hydantoinase_A"/>
    <property type="match status" value="1"/>
</dbReference>
<dbReference type="InterPro" id="IPR008040">
    <property type="entry name" value="Hydant_A_N"/>
</dbReference>